<dbReference type="Proteomes" id="UP000199400">
    <property type="component" value="Unassembled WGS sequence"/>
</dbReference>
<dbReference type="CDD" id="cd14014">
    <property type="entry name" value="STKc_PknB_like"/>
    <property type="match status" value="1"/>
</dbReference>
<accession>A0A1I2I406</accession>
<protein>
    <submittedName>
        <fullName evidence="7">Serine/threonine protein kinase</fullName>
    </submittedName>
</protein>
<dbReference type="PROSITE" id="PS50011">
    <property type="entry name" value="PROTEIN_KINASE_DOM"/>
    <property type="match status" value="1"/>
</dbReference>
<dbReference type="GO" id="GO:0004674">
    <property type="term" value="F:protein serine/threonine kinase activity"/>
    <property type="evidence" value="ECO:0007669"/>
    <property type="project" value="UniProtKB-KW"/>
</dbReference>
<dbReference type="InterPro" id="IPR011009">
    <property type="entry name" value="Kinase-like_dom_sf"/>
</dbReference>
<dbReference type="InterPro" id="IPR017441">
    <property type="entry name" value="Protein_kinase_ATP_BS"/>
</dbReference>
<dbReference type="Gene3D" id="3.30.200.20">
    <property type="entry name" value="Phosphorylase Kinase, domain 1"/>
    <property type="match status" value="1"/>
</dbReference>
<dbReference type="InterPro" id="IPR011990">
    <property type="entry name" value="TPR-like_helical_dom_sf"/>
</dbReference>
<evidence type="ECO:0000256" key="4">
    <source>
        <dbReference type="ARBA" id="ARBA00022840"/>
    </source>
</evidence>
<keyword evidence="7" id="KW-0418">Kinase</keyword>
<dbReference type="InterPro" id="IPR000719">
    <property type="entry name" value="Prot_kinase_dom"/>
</dbReference>
<feature type="domain" description="Protein kinase" evidence="6">
    <location>
        <begin position="66"/>
        <end position="354"/>
    </location>
</feature>
<dbReference type="Pfam" id="PF00069">
    <property type="entry name" value="Pkinase"/>
    <property type="match status" value="1"/>
</dbReference>
<dbReference type="InterPro" id="IPR008271">
    <property type="entry name" value="Ser/Thr_kinase_AS"/>
</dbReference>
<sequence length="1107" mass="119067">MTIGRRSVDHDERTLLQVRQDSGRPSEEREALLAISETLPAGGGLGATGEEAVRPTRARGSVVGRYVVLSLLGTGGMGAVYAAHDPELDRKIALKLLRPDAGPGEAARMIREARALAKLAHPNVVGVHDVGVVGDGEEAEVFIAMEFVDGVTLRTWLRQRRRSLREIVEVFAAAARGLAAAHRVDLVHRDFKPDNVMVDGDGRVRVMDFGLARAGISGLSREPSLPGDLRASATDVRLTRAGTRLGTPAYMAPEQWQDDEVDARTDQFALCVALWEALYEERPFRGESVHELMFAVTEGPLPRPPEGKRRAPAWLGRVLERGLSRSPARRFASMDALLVELERGLARQRRRPLMFGLVAAALLVLGVFGLRARSAAACAAAGRQIDEVWNERAQAALHAALLATGAPFAESAFQKAVPRVDRWAGQWSELRSQVCTEAEVDGTRSPALYRQAVVCLDEQRETLAALLEVFTADSAANVQRLVPAVAGLSQLEPCAEKSYLERMPAPPDDPDTRERAHALRRELQQARGRLAAGDCSGLPQAEAMLAAAEALSHPPLVVTARDLVADLAECGDAFDRAEEALRQVYVEAEALRADEVAAGAAIQLVGTIGRDRARAAEALQWALPAEVIVQRLGETRGLLGASLAQNQALVHASRGEHERALAEMEQALAIREELLGPDHPTVAAALDVIGGIHRTRESLDAALAAQTRALAIRREALGADHPAVGVSANNLGLLEQQRGHYDAALPLLEEAVAVAEHALGPDDLEVGTALNNLGRLQHVRGRYPEARALLTRALAIREARLGPNDLDVAVTLQNLGLLDLLEGDRLAARELLQRVLTIRERKLDESHPEVVAILDSLGTLNYRIGSYAEAQALHERALAIQQRMLPAGHPDIASSLRNLALVRAARGEREQALAQASEAAAMAETALGADHPDLAPLLNTLGMLQRRSDPAAAVATLERALAISARARGRKHPATATSLLRLGEAHLARGARTEAEASLTEALAIRETLGRDTPEVAEVLVALGELELAREQPAAAAPLFERAVQIRSKGGIARHQLAEARFGLARALQATDPPRSRDLAEQAAATLREEGKAFAEQLAAVEAWLQR</sequence>
<feature type="binding site" evidence="5">
    <location>
        <position position="95"/>
    </location>
    <ligand>
        <name>ATP</name>
        <dbReference type="ChEBI" id="CHEBI:30616"/>
    </ligand>
</feature>
<dbReference type="SUPFAM" id="SSF56112">
    <property type="entry name" value="Protein kinase-like (PK-like)"/>
    <property type="match status" value="1"/>
</dbReference>
<evidence type="ECO:0000256" key="1">
    <source>
        <dbReference type="ARBA" id="ARBA00022737"/>
    </source>
</evidence>
<evidence type="ECO:0000256" key="3">
    <source>
        <dbReference type="ARBA" id="ARBA00022803"/>
    </source>
</evidence>
<evidence type="ECO:0000313" key="8">
    <source>
        <dbReference type="Proteomes" id="UP000199400"/>
    </source>
</evidence>
<dbReference type="OrthoDB" id="5405194at2"/>
<dbReference type="GO" id="GO:0005524">
    <property type="term" value="F:ATP binding"/>
    <property type="evidence" value="ECO:0007669"/>
    <property type="project" value="UniProtKB-UniRule"/>
</dbReference>
<keyword evidence="7" id="KW-0723">Serine/threonine-protein kinase</keyword>
<dbReference type="PRINTS" id="PR00381">
    <property type="entry name" value="KINESINLIGHT"/>
</dbReference>
<organism evidence="7 8">
    <name type="scientific">Nannocystis exedens</name>
    <dbReference type="NCBI Taxonomy" id="54"/>
    <lineage>
        <taxon>Bacteria</taxon>
        <taxon>Pseudomonadati</taxon>
        <taxon>Myxococcota</taxon>
        <taxon>Polyangia</taxon>
        <taxon>Nannocystales</taxon>
        <taxon>Nannocystaceae</taxon>
        <taxon>Nannocystis</taxon>
    </lineage>
</organism>
<dbReference type="InterPro" id="IPR019734">
    <property type="entry name" value="TPR_rpt"/>
</dbReference>
<name>A0A1I2I406_9BACT</name>
<evidence type="ECO:0000313" key="7">
    <source>
        <dbReference type="EMBL" id="SFF35646.1"/>
    </source>
</evidence>
<dbReference type="Gene3D" id="1.10.510.10">
    <property type="entry name" value="Transferase(Phosphotransferase) domain 1"/>
    <property type="match status" value="1"/>
</dbReference>
<dbReference type="SUPFAM" id="SSF48452">
    <property type="entry name" value="TPR-like"/>
    <property type="match status" value="3"/>
</dbReference>
<dbReference type="SMART" id="SM00028">
    <property type="entry name" value="TPR"/>
    <property type="match status" value="9"/>
</dbReference>
<dbReference type="PANTHER" id="PTHR45641">
    <property type="entry name" value="TETRATRICOPEPTIDE REPEAT PROTEIN (AFU_ORTHOLOGUE AFUA_6G03870)"/>
    <property type="match status" value="1"/>
</dbReference>
<evidence type="ECO:0000259" key="6">
    <source>
        <dbReference type="PROSITE" id="PS50011"/>
    </source>
</evidence>
<dbReference type="EMBL" id="FOMX01000052">
    <property type="protein sequence ID" value="SFF35646.1"/>
    <property type="molecule type" value="Genomic_DNA"/>
</dbReference>
<dbReference type="RefSeq" id="WP_096331372.1">
    <property type="nucleotide sequence ID" value="NZ_FOMX01000052.1"/>
</dbReference>
<dbReference type="STRING" id="54.SAMN02745121_08354"/>
<dbReference type="Pfam" id="PF13424">
    <property type="entry name" value="TPR_12"/>
    <property type="match status" value="5"/>
</dbReference>
<proteinExistence type="predicted"/>
<keyword evidence="2 5" id="KW-0547">Nucleotide-binding</keyword>
<dbReference type="PROSITE" id="PS00107">
    <property type="entry name" value="PROTEIN_KINASE_ATP"/>
    <property type="match status" value="1"/>
</dbReference>
<dbReference type="Gene3D" id="1.25.40.10">
    <property type="entry name" value="Tetratricopeptide repeat domain"/>
    <property type="match status" value="3"/>
</dbReference>
<dbReference type="PROSITE" id="PS00108">
    <property type="entry name" value="PROTEIN_KINASE_ST"/>
    <property type="match status" value="1"/>
</dbReference>
<keyword evidence="3" id="KW-0802">TPR repeat</keyword>
<evidence type="ECO:0000256" key="2">
    <source>
        <dbReference type="ARBA" id="ARBA00022741"/>
    </source>
</evidence>
<dbReference type="PANTHER" id="PTHR45641:SF19">
    <property type="entry name" value="NEPHROCYSTIN-3"/>
    <property type="match status" value="1"/>
</dbReference>
<dbReference type="AlphaFoldDB" id="A0A1I2I406"/>
<gene>
    <name evidence="7" type="ORF">SAMN02745121_08354</name>
</gene>
<evidence type="ECO:0000256" key="5">
    <source>
        <dbReference type="PROSITE-ProRule" id="PRU10141"/>
    </source>
</evidence>
<reference evidence="8" key="1">
    <citation type="submission" date="2016-10" db="EMBL/GenBank/DDBJ databases">
        <authorList>
            <person name="Varghese N."/>
            <person name="Submissions S."/>
        </authorList>
    </citation>
    <scope>NUCLEOTIDE SEQUENCE [LARGE SCALE GENOMIC DNA]</scope>
    <source>
        <strain evidence="8">ATCC 25963</strain>
    </source>
</reference>
<keyword evidence="8" id="KW-1185">Reference proteome</keyword>
<keyword evidence="7" id="KW-0808">Transferase</keyword>
<keyword evidence="4 5" id="KW-0067">ATP-binding</keyword>
<keyword evidence="1" id="KW-0677">Repeat</keyword>